<evidence type="ECO:0000313" key="13">
    <source>
        <dbReference type="EMBL" id="RYC10690.1"/>
    </source>
</evidence>
<keyword evidence="14" id="KW-1185">Reference proteome</keyword>
<comment type="pathway">
    <text evidence="3 12">One-carbon metabolism; formaldehyde degradation; formate from formaldehyde (H(4)MPT route): step 3/5.</text>
</comment>
<evidence type="ECO:0000256" key="8">
    <source>
        <dbReference type="ARBA" id="ARBA00022563"/>
    </source>
</evidence>
<accession>A0A4Q2T1B4</accession>
<dbReference type="SUPFAM" id="SSF56199">
    <property type="entry name" value="Methenyltetrahydromethanopterin cyclohydrolase"/>
    <property type="match status" value="1"/>
</dbReference>
<dbReference type="InterPro" id="IPR003209">
    <property type="entry name" value="METHMP_CycHdrlase"/>
</dbReference>
<gene>
    <name evidence="12" type="primary">mch</name>
    <name evidence="13" type="ORF">EUU22_15870</name>
</gene>
<reference evidence="13 14" key="1">
    <citation type="submission" date="2019-01" db="EMBL/GenBank/DDBJ databases">
        <authorList>
            <person name="Deng T."/>
        </authorList>
    </citation>
    <scope>NUCLEOTIDE SEQUENCE [LARGE SCALE GENOMIC DNA]</scope>
    <source>
        <strain evidence="13 14">F8825</strain>
    </source>
</reference>
<evidence type="ECO:0000256" key="1">
    <source>
        <dbReference type="ARBA" id="ARBA00004058"/>
    </source>
</evidence>
<evidence type="ECO:0000256" key="5">
    <source>
        <dbReference type="ARBA" id="ARBA00012765"/>
    </source>
</evidence>
<evidence type="ECO:0000256" key="4">
    <source>
        <dbReference type="ARBA" id="ARBA00006902"/>
    </source>
</evidence>
<sequence length="319" mass="34074">MKDGEAFLNRSAQQVVDGMIAEAGRLGIGHSRGSLGEHLIDAGAQSPGSLEAGLRMVDICMGGLGIASVSLDRHSSRRPLSIEVRSSQPILACLASQYAGWQLTHEKYFAMGSGPVRTLARVEPLFEEIRYREPGAESSVVVLETATPPPAAIVEKVAKAAGLTPDRLTFVYAPTQSIAGCVQIVGRVLEVALHKAHDLKFPLDAIVDGIGKAPIPAPHPDFLKAMGRTNDAIIYGGLVQLFVRGSAAAARDLAEHLTSEGSRDYGQPFSEIFRKFNGDFYAIDPHLFSPAEVIVTAIETGETFRAGKTNIDMLEQSLG</sequence>
<evidence type="ECO:0000256" key="6">
    <source>
        <dbReference type="ARBA" id="ARBA00020597"/>
    </source>
</evidence>
<dbReference type="EMBL" id="SDVB01000249">
    <property type="protein sequence ID" value="RYC10690.1"/>
    <property type="molecule type" value="Genomic_DNA"/>
</dbReference>
<proteinExistence type="inferred from homology"/>
<keyword evidence="8 12" id="KW-0554">One-carbon metabolism</keyword>
<dbReference type="OrthoDB" id="241529at2"/>
<dbReference type="GO" id="GO:0006730">
    <property type="term" value="P:one-carbon metabolic process"/>
    <property type="evidence" value="ECO:0007669"/>
    <property type="project" value="UniProtKB-UniRule"/>
</dbReference>
<dbReference type="UniPathway" id="UPA00562">
    <property type="reaction ID" value="UER00703"/>
</dbReference>
<dbReference type="HAMAP" id="MF_00486">
    <property type="entry name" value="McH"/>
    <property type="match status" value="1"/>
</dbReference>
<dbReference type="Proteomes" id="UP000291088">
    <property type="component" value="Unassembled WGS sequence"/>
</dbReference>
<comment type="caution">
    <text evidence="13">The sequence shown here is derived from an EMBL/GenBank/DDBJ whole genome shotgun (WGS) entry which is preliminary data.</text>
</comment>
<dbReference type="Pfam" id="PF02289">
    <property type="entry name" value="MCH"/>
    <property type="match status" value="1"/>
</dbReference>
<dbReference type="EC" id="3.5.4.27" evidence="5 12"/>
<dbReference type="Gene3D" id="3.30.1030.10">
    <property type="entry name" value="Methenyltetrahydromethanopterin Cyclohydrolase, Chain A, domain 2"/>
    <property type="match status" value="1"/>
</dbReference>
<dbReference type="GO" id="GO:0018759">
    <property type="term" value="F:methenyltetrahydromethanopterin cyclohydrolase activity"/>
    <property type="evidence" value="ECO:0007669"/>
    <property type="project" value="UniProtKB-UniRule"/>
</dbReference>
<dbReference type="NCBIfam" id="TIGR03120">
    <property type="entry name" value="one_C_mch"/>
    <property type="match status" value="1"/>
</dbReference>
<evidence type="ECO:0000256" key="7">
    <source>
        <dbReference type="ARBA" id="ARBA00022490"/>
    </source>
</evidence>
<dbReference type="CDD" id="cd00545">
    <property type="entry name" value="MCH"/>
    <property type="match status" value="1"/>
</dbReference>
<evidence type="ECO:0000256" key="11">
    <source>
        <dbReference type="ARBA" id="ARBA00048684"/>
    </source>
</evidence>
<evidence type="ECO:0000256" key="3">
    <source>
        <dbReference type="ARBA" id="ARBA00005087"/>
    </source>
</evidence>
<evidence type="ECO:0000256" key="12">
    <source>
        <dbReference type="HAMAP-Rule" id="MF_00486"/>
    </source>
</evidence>
<comment type="subcellular location">
    <subcellularLocation>
        <location evidence="2 12">Cytoplasm</location>
    </subcellularLocation>
</comment>
<dbReference type="RefSeq" id="WP_129332959.1">
    <property type="nucleotide sequence ID" value="NZ_SDVB01000249.1"/>
</dbReference>
<keyword evidence="9 12" id="KW-0378">Hydrolase</keyword>
<name>A0A4Q2T1B4_9HYPH</name>
<comment type="similarity">
    <text evidence="4 12">Belongs to the MCH family.</text>
</comment>
<dbReference type="Gene3D" id="3.10.340.11">
    <property type="entry name" value="Methenyltetrahydromethanopterin Cyclohydrolase, Chain A, domain 1"/>
    <property type="match status" value="1"/>
</dbReference>
<evidence type="ECO:0000256" key="2">
    <source>
        <dbReference type="ARBA" id="ARBA00004496"/>
    </source>
</evidence>
<dbReference type="GO" id="GO:0046294">
    <property type="term" value="P:formaldehyde catabolic process"/>
    <property type="evidence" value="ECO:0007669"/>
    <property type="project" value="UniProtKB-UniRule"/>
</dbReference>
<comment type="function">
    <text evidence="1 12">Catalyzes the hydrolysis of methenyl-H(4)MPT(+) to 5-formyl-H(4)MPT.</text>
</comment>
<evidence type="ECO:0000256" key="9">
    <source>
        <dbReference type="ARBA" id="ARBA00022801"/>
    </source>
</evidence>
<organism evidence="13 14">
    <name type="scientific">Ciceribacter ferrooxidans</name>
    <dbReference type="NCBI Taxonomy" id="2509717"/>
    <lineage>
        <taxon>Bacteria</taxon>
        <taxon>Pseudomonadati</taxon>
        <taxon>Pseudomonadota</taxon>
        <taxon>Alphaproteobacteria</taxon>
        <taxon>Hyphomicrobiales</taxon>
        <taxon>Rhizobiaceae</taxon>
        <taxon>Ciceribacter</taxon>
    </lineage>
</organism>
<dbReference type="GO" id="GO:0005737">
    <property type="term" value="C:cytoplasm"/>
    <property type="evidence" value="ECO:0007669"/>
    <property type="project" value="UniProtKB-SubCell"/>
</dbReference>
<dbReference type="AlphaFoldDB" id="A0A4Q2T1B4"/>
<evidence type="ECO:0000256" key="10">
    <source>
        <dbReference type="ARBA" id="ARBA00030468"/>
    </source>
</evidence>
<protein>
    <recommendedName>
        <fullName evidence="6 12">Methenyltetrahydromethanopterin cyclohydrolase</fullName>
        <ecNumber evidence="5 12">3.5.4.27</ecNumber>
    </recommendedName>
    <alternativeName>
        <fullName evidence="10 12">Methenyl-H4MPT cyclohydrolase</fullName>
    </alternativeName>
</protein>
<keyword evidence="7 12" id="KW-0963">Cytoplasm</keyword>
<evidence type="ECO:0000313" key="14">
    <source>
        <dbReference type="Proteomes" id="UP000291088"/>
    </source>
</evidence>
<comment type="catalytic activity">
    <reaction evidence="11 12">
        <text>5,10-methenyl-5,6,7,8-tetrahydromethanopterin + H2O = N(5)-formyl-5,6,7,8-tetrahydromethanopterin + H(+)</text>
        <dbReference type="Rhea" id="RHEA:19053"/>
        <dbReference type="ChEBI" id="CHEBI:15377"/>
        <dbReference type="ChEBI" id="CHEBI:15378"/>
        <dbReference type="ChEBI" id="CHEBI:58018"/>
        <dbReference type="ChEBI" id="CHEBI:58337"/>
        <dbReference type="EC" id="3.5.4.27"/>
    </reaction>
</comment>